<reference evidence="4" key="3">
    <citation type="submission" date="2018-08" db="UniProtKB">
        <authorList>
            <consortium name="EnsemblPlants"/>
        </authorList>
    </citation>
    <scope>IDENTIFICATION</scope>
    <source>
        <strain evidence="4">cv. Bd21</strain>
    </source>
</reference>
<dbReference type="Gene3D" id="3.10.20.90">
    <property type="entry name" value="Phosphatidylinositol 3-kinase Catalytic Subunit, Chain A, domain 1"/>
    <property type="match status" value="1"/>
</dbReference>
<evidence type="ECO:0000313" key="4">
    <source>
        <dbReference type="EnsemblPlants" id="KQJ96944"/>
    </source>
</evidence>
<dbReference type="EMBL" id="CM000882">
    <property type="protein sequence ID" value="KQJ96944.1"/>
    <property type="molecule type" value="Genomic_DNA"/>
</dbReference>
<dbReference type="InterPro" id="IPR029071">
    <property type="entry name" value="Ubiquitin-like_domsf"/>
</dbReference>
<accession>A0A0Q3JF36</accession>
<dbReference type="Gene3D" id="3.80.10.10">
    <property type="entry name" value="Ribonuclease Inhibitor"/>
    <property type="match status" value="1"/>
</dbReference>
<dbReference type="Proteomes" id="UP000008810">
    <property type="component" value="Chromosome 3"/>
</dbReference>
<evidence type="ECO:0000313" key="5">
    <source>
        <dbReference type="Proteomes" id="UP000008810"/>
    </source>
</evidence>
<dbReference type="Gramene" id="KQJ96944">
    <property type="protein sequence ID" value="KQJ96944"/>
    <property type="gene ID" value="BRADI_3g27860v3"/>
</dbReference>
<dbReference type="InterPro" id="IPR000626">
    <property type="entry name" value="Ubiquitin-like_dom"/>
</dbReference>
<evidence type="ECO:0000259" key="2">
    <source>
        <dbReference type="Pfam" id="PF00240"/>
    </source>
</evidence>
<name>A0A0Q3JF36_BRADI</name>
<organism evidence="3">
    <name type="scientific">Brachypodium distachyon</name>
    <name type="common">Purple false brome</name>
    <name type="synonym">Trachynia distachya</name>
    <dbReference type="NCBI Taxonomy" id="15368"/>
    <lineage>
        <taxon>Eukaryota</taxon>
        <taxon>Viridiplantae</taxon>
        <taxon>Streptophyta</taxon>
        <taxon>Embryophyta</taxon>
        <taxon>Tracheophyta</taxon>
        <taxon>Spermatophyta</taxon>
        <taxon>Magnoliopsida</taxon>
        <taxon>Liliopsida</taxon>
        <taxon>Poales</taxon>
        <taxon>Poaceae</taxon>
        <taxon>BOP clade</taxon>
        <taxon>Pooideae</taxon>
        <taxon>Stipodae</taxon>
        <taxon>Brachypodieae</taxon>
        <taxon>Brachypodium</taxon>
    </lineage>
</organism>
<dbReference type="SUPFAM" id="SSF52058">
    <property type="entry name" value="L domain-like"/>
    <property type="match status" value="1"/>
</dbReference>
<dbReference type="SUPFAM" id="SSF54236">
    <property type="entry name" value="Ubiquitin-like"/>
    <property type="match status" value="1"/>
</dbReference>
<keyword evidence="5" id="KW-1185">Reference proteome</keyword>
<reference evidence="3" key="2">
    <citation type="submission" date="2017-06" db="EMBL/GenBank/DDBJ databases">
        <title>WGS assembly of Brachypodium distachyon.</title>
        <authorList>
            <consortium name="The International Brachypodium Initiative"/>
            <person name="Lucas S."/>
            <person name="Harmon-Smith M."/>
            <person name="Lail K."/>
            <person name="Tice H."/>
            <person name="Grimwood J."/>
            <person name="Bruce D."/>
            <person name="Barry K."/>
            <person name="Shu S."/>
            <person name="Lindquist E."/>
            <person name="Wang M."/>
            <person name="Pitluck S."/>
            <person name="Vogel J.P."/>
            <person name="Garvin D.F."/>
            <person name="Mockler T.C."/>
            <person name="Schmutz J."/>
            <person name="Rokhsar D."/>
            <person name="Bevan M.W."/>
        </authorList>
    </citation>
    <scope>NUCLEOTIDE SEQUENCE</scope>
    <source>
        <strain evidence="3">Bd21</strain>
    </source>
</reference>
<dbReference type="EnsemblPlants" id="KQJ96944">
    <property type="protein sequence ID" value="KQJ96944"/>
    <property type="gene ID" value="BRADI_3g27860v3"/>
</dbReference>
<sequence length="239" mass="25383">METSPPTITVHVKFAGRTIPVEVPASASTAELKLLLQPLTNVLPRGQKLICKGTESQTLTAWTGICFHLPFLLSSSYSHALAGKVLADAASLSSMQVGNGSKVMLVASQGLHQGDGPITKTSNGPAPSAKRTSNVKENEAQKPEIIIKSRQERWKITGVIALSDSSLKAVPEEVWDCGSSIRVLDACNNSIEAIPEKIVALNSLNKLLLTANDISDGGICWEGLSCVQTLTVLSLSQNR</sequence>
<feature type="region of interest" description="Disordered" evidence="1">
    <location>
        <begin position="114"/>
        <end position="138"/>
    </location>
</feature>
<feature type="domain" description="Ubiquitin-like" evidence="2">
    <location>
        <begin position="10"/>
        <end position="55"/>
    </location>
</feature>
<protein>
    <recommendedName>
        <fullName evidence="2">Ubiquitin-like domain-containing protein</fullName>
    </recommendedName>
</protein>
<dbReference type="AlphaFoldDB" id="A0A0Q3JF36"/>
<dbReference type="Pfam" id="PF00240">
    <property type="entry name" value="ubiquitin"/>
    <property type="match status" value="1"/>
</dbReference>
<dbReference type="OrthoDB" id="2187496at2759"/>
<evidence type="ECO:0000313" key="3">
    <source>
        <dbReference type="EMBL" id="KQJ96944.1"/>
    </source>
</evidence>
<reference evidence="3 4" key="1">
    <citation type="journal article" date="2010" name="Nature">
        <title>Genome sequencing and analysis of the model grass Brachypodium distachyon.</title>
        <authorList>
            <consortium name="International Brachypodium Initiative"/>
        </authorList>
    </citation>
    <scope>NUCLEOTIDE SEQUENCE [LARGE SCALE GENOMIC DNA]</scope>
    <source>
        <strain evidence="3 4">Bd21</strain>
    </source>
</reference>
<dbReference type="InterPro" id="IPR032675">
    <property type="entry name" value="LRR_dom_sf"/>
</dbReference>
<dbReference type="ExpressionAtlas" id="A0A0Q3JF36">
    <property type="expression patterns" value="baseline"/>
</dbReference>
<gene>
    <name evidence="4" type="primary">LOC100821123</name>
    <name evidence="3" type="ORF">BRADI_3g27860v3</name>
</gene>
<evidence type="ECO:0000256" key="1">
    <source>
        <dbReference type="SAM" id="MobiDB-lite"/>
    </source>
</evidence>
<proteinExistence type="predicted"/>